<dbReference type="PROSITE" id="PS51206">
    <property type="entry name" value="SF3_HELICASE_1"/>
    <property type="match status" value="1"/>
</dbReference>
<dbReference type="Pfam" id="PF19263">
    <property type="entry name" value="DUF5906"/>
    <property type="match status" value="1"/>
</dbReference>
<evidence type="ECO:0000256" key="1">
    <source>
        <dbReference type="ARBA" id="ARBA00022741"/>
    </source>
</evidence>
<dbReference type="EMBL" id="FWFT01000001">
    <property type="protein sequence ID" value="SLN10713.1"/>
    <property type="molecule type" value="Genomic_DNA"/>
</dbReference>
<dbReference type="Pfam" id="PF09250">
    <property type="entry name" value="Prim-Pol"/>
    <property type="match status" value="1"/>
</dbReference>
<dbReference type="InterPro" id="IPR014015">
    <property type="entry name" value="Helicase_SF3_DNA-vir"/>
</dbReference>
<dbReference type="SUPFAM" id="SSF56747">
    <property type="entry name" value="Prim-pol domain"/>
    <property type="match status" value="1"/>
</dbReference>
<dbReference type="OrthoDB" id="9763644at2"/>
<feature type="domain" description="SF3 helicase" evidence="4">
    <location>
        <begin position="461"/>
        <end position="620"/>
    </location>
</feature>
<keyword evidence="3" id="KW-0067">ATP-binding</keyword>
<dbReference type="PANTHER" id="PTHR35372:SF2">
    <property type="entry name" value="SF3 HELICASE DOMAIN-CONTAINING PROTEIN"/>
    <property type="match status" value="1"/>
</dbReference>
<dbReference type="InterPro" id="IPR045455">
    <property type="entry name" value="NrS-1_pol-like_helicase"/>
</dbReference>
<organism evidence="5 6">
    <name type="scientific">Pseudooctadecabacter jejudonensis</name>
    <dbReference type="NCBI Taxonomy" id="1391910"/>
    <lineage>
        <taxon>Bacteria</taxon>
        <taxon>Pseudomonadati</taxon>
        <taxon>Pseudomonadota</taxon>
        <taxon>Alphaproteobacteria</taxon>
        <taxon>Rhodobacterales</taxon>
        <taxon>Paracoccaceae</taxon>
        <taxon>Pseudooctadecabacter</taxon>
    </lineage>
</organism>
<evidence type="ECO:0000256" key="3">
    <source>
        <dbReference type="ARBA" id="ARBA00022840"/>
    </source>
</evidence>
<dbReference type="SMART" id="SM00943">
    <property type="entry name" value="Prim-Pol"/>
    <property type="match status" value="1"/>
</dbReference>
<keyword evidence="6" id="KW-1185">Reference proteome</keyword>
<dbReference type="NCBIfam" id="TIGR01613">
    <property type="entry name" value="primase_Cterm"/>
    <property type="match status" value="1"/>
</dbReference>
<dbReference type="CDD" id="cd04859">
    <property type="entry name" value="Prim_Pol"/>
    <property type="match status" value="1"/>
</dbReference>
<reference evidence="5 6" key="1">
    <citation type="submission" date="2017-03" db="EMBL/GenBank/DDBJ databases">
        <authorList>
            <person name="Afonso C.L."/>
            <person name="Miller P.J."/>
            <person name="Scott M.A."/>
            <person name="Spackman E."/>
            <person name="Goraichik I."/>
            <person name="Dimitrov K.M."/>
            <person name="Suarez D.L."/>
            <person name="Swayne D.E."/>
        </authorList>
    </citation>
    <scope>NUCLEOTIDE SEQUENCE [LARGE SCALE GENOMIC DNA]</scope>
    <source>
        <strain evidence="5 6">CECT 8397</strain>
    </source>
</reference>
<dbReference type="GO" id="GO:0016817">
    <property type="term" value="F:hydrolase activity, acting on acid anhydrides"/>
    <property type="evidence" value="ECO:0007669"/>
    <property type="project" value="InterPro"/>
</dbReference>
<keyword evidence="1" id="KW-0547">Nucleotide-binding</keyword>
<dbReference type="SUPFAM" id="SSF52540">
    <property type="entry name" value="P-loop containing nucleoside triphosphate hydrolases"/>
    <property type="match status" value="1"/>
</dbReference>
<name>A0A1Y5R7N1_9RHOB</name>
<dbReference type="InterPro" id="IPR006500">
    <property type="entry name" value="Helicase_put_C_phage/plasmid"/>
</dbReference>
<dbReference type="PANTHER" id="PTHR35372">
    <property type="entry name" value="ATP BINDING PROTEIN-RELATED"/>
    <property type="match status" value="1"/>
</dbReference>
<dbReference type="InterPro" id="IPR015330">
    <property type="entry name" value="DNA_primase/pol_bifunc_N"/>
</dbReference>
<dbReference type="InterPro" id="IPR014818">
    <property type="entry name" value="Phage/plasmid_primase_P4_C"/>
</dbReference>
<dbReference type="RefSeq" id="WP_159453068.1">
    <property type="nucleotide sequence ID" value="NZ_FWFT01000001.1"/>
</dbReference>
<evidence type="ECO:0000313" key="6">
    <source>
        <dbReference type="Proteomes" id="UP000193623"/>
    </source>
</evidence>
<proteinExistence type="predicted"/>
<gene>
    <name evidence="5" type="ORF">PSJ8397_00036</name>
</gene>
<dbReference type="Pfam" id="PF08706">
    <property type="entry name" value="D5_N"/>
    <property type="match status" value="1"/>
</dbReference>
<dbReference type="SMART" id="SM00885">
    <property type="entry name" value="D5_N"/>
    <property type="match status" value="1"/>
</dbReference>
<sequence>MTLPENATSGETSGAINAVIVNSTTPITLSKKGQAAQNAAERGFKVFPCKKDGKEPAISAWHKYATADVEQVRRWWTDNPNANVGLNLKASDLVAVDVDSYKQDCEWQIFSAGLDIPDTTIQTSARGGTHYIFKAPFGAEYASTACSGVDVKHNGYILLDQSTFQGGTYEMQTDWDDLSDAPDWIPLKQRQRAVQAPATVSKLDRAKVIGLLDLAENNFTREEWVKIGLAAKGVCGNEAREAFLGFSYRFSGAKEGDPEKLWDTSSPDGSLSVGTLVHYLGGEVATFNGDGLSEDALALELGLIGWNNDARYAADLGRWFLWEDGIWRQDTLKRHMTQVREFLRGKGESLFAYAAREGIEGVELDKIRAAVKSLRANSKVQAVETLARSNPASATLSDYFDKNLTLLGTPSGTIDLTTGDLNDAKRKDMITKSVAVSPAPAGSVPKRWLTFLDRTFAGDAEKIAFVQRAAGYALTGLTTEHKLLFFHGSGRNGKGVLTNTLSGIWKDYARQAASEIFLKSSGDKHATGLAGLQGARLVLGSELPRGKVWNEAVIKDLTGGDKITARLMRQDFFDFDPQLTLMISGNTRPDLNGVDEAIRSRLVLVPFDVTIPKNERDPDLANKLKEEWPEILRWCIDGCLEWRRIGLAVPDCIQQASDGYFDDQDWLGQFLADETSDLLGGFVSNSDLERRFGSWSEKNGASEVTLNALKSQLNERGYPNGRTSKGRGIKGLKLIQNDT</sequence>
<dbReference type="Gene3D" id="3.40.50.300">
    <property type="entry name" value="P-loop containing nucleotide triphosphate hydrolases"/>
    <property type="match status" value="1"/>
</dbReference>
<dbReference type="GO" id="GO:0005524">
    <property type="term" value="F:ATP binding"/>
    <property type="evidence" value="ECO:0007669"/>
    <property type="project" value="UniProtKB-KW"/>
</dbReference>
<dbReference type="AlphaFoldDB" id="A0A1Y5R7N1"/>
<evidence type="ECO:0000313" key="5">
    <source>
        <dbReference type="EMBL" id="SLN10713.1"/>
    </source>
</evidence>
<dbReference type="InterPro" id="IPR014819">
    <property type="entry name" value="PriCT_2"/>
</dbReference>
<dbReference type="Pfam" id="PF08707">
    <property type="entry name" value="PriCT_2"/>
    <property type="match status" value="1"/>
</dbReference>
<protein>
    <recommendedName>
        <fullName evidence="4">SF3 helicase domain-containing protein</fullName>
    </recommendedName>
</protein>
<dbReference type="Proteomes" id="UP000193623">
    <property type="component" value="Unassembled WGS sequence"/>
</dbReference>
<evidence type="ECO:0000259" key="4">
    <source>
        <dbReference type="PROSITE" id="PS51206"/>
    </source>
</evidence>
<keyword evidence="2" id="KW-0378">Hydrolase</keyword>
<dbReference type="Gene3D" id="3.30.720.160">
    <property type="entry name" value="Bifunctional DNA primase/polymerase, N-terminal"/>
    <property type="match status" value="1"/>
</dbReference>
<dbReference type="InterPro" id="IPR051620">
    <property type="entry name" value="ORF904-like_C"/>
</dbReference>
<evidence type="ECO:0000256" key="2">
    <source>
        <dbReference type="ARBA" id="ARBA00022801"/>
    </source>
</evidence>
<dbReference type="InterPro" id="IPR027417">
    <property type="entry name" value="P-loop_NTPase"/>
</dbReference>
<accession>A0A1Y5R7N1</accession>